<dbReference type="AlphaFoldDB" id="A0A6A6D7Q2"/>
<sequence>SIIAVHGLNGHRDITGGASNGVNWLRDLLPQDLSNARIITWGDYANTHSSSHVSCQHLYDHARYLVSDLCLERQITRTIRQPIMFVAHSLGEIIVKSVR</sequence>
<dbReference type="GO" id="GO:0005739">
    <property type="term" value="C:mitochondrion"/>
    <property type="evidence" value="ECO:0007669"/>
    <property type="project" value="UniProtKB-SubCell"/>
</dbReference>
<evidence type="ECO:0000256" key="6">
    <source>
        <dbReference type="ARBA" id="ARBA00023136"/>
    </source>
</evidence>
<dbReference type="GO" id="GO:0005783">
    <property type="term" value="C:endoplasmic reticulum"/>
    <property type="evidence" value="ECO:0007669"/>
    <property type="project" value="UniProtKB-SubCell"/>
</dbReference>
<dbReference type="InterPro" id="IPR052374">
    <property type="entry name" value="SERAC1"/>
</dbReference>
<comment type="subcellular location">
    <subcellularLocation>
        <location evidence="2">Endoplasmic reticulum</location>
    </subcellularLocation>
    <subcellularLocation>
        <location evidence="3">Membrane</location>
    </subcellularLocation>
    <subcellularLocation>
        <location evidence="1">Mitochondrion</location>
    </subcellularLocation>
</comment>
<keyword evidence="5" id="KW-0496">Mitochondrion</keyword>
<dbReference type="EMBL" id="ML994731">
    <property type="protein sequence ID" value="KAF2175504.1"/>
    <property type="molecule type" value="Genomic_DNA"/>
</dbReference>
<keyword evidence="8" id="KW-1185">Reference proteome</keyword>
<evidence type="ECO:0008006" key="9">
    <source>
        <dbReference type="Google" id="ProtNLM"/>
    </source>
</evidence>
<keyword evidence="6" id="KW-0472">Membrane</keyword>
<evidence type="ECO:0000256" key="4">
    <source>
        <dbReference type="ARBA" id="ARBA00022824"/>
    </source>
</evidence>
<evidence type="ECO:0000256" key="5">
    <source>
        <dbReference type="ARBA" id="ARBA00023128"/>
    </source>
</evidence>
<gene>
    <name evidence="7" type="ORF">K469DRAFT_610450</name>
</gene>
<dbReference type="OrthoDB" id="5086500at2759"/>
<dbReference type="InterPro" id="IPR029058">
    <property type="entry name" value="AB_hydrolase_fold"/>
</dbReference>
<evidence type="ECO:0000313" key="8">
    <source>
        <dbReference type="Proteomes" id="UP000800200"/>
    </source>
</evidence>
<evidence type="ECO:0000313" key="7">
    <source>
        <dbReference type="EMBL" id="KAF2175504.1"/>
    </source>
</evidence>
<evidence type="ECO:0000256" key="3">
    <source>
        <dbReference type="ARBA" id="ARBA00004370"/>
    </source>
</evidence>
<proteinExistence type="predicted"/>
<dbReference type="PANTHER" id="PTHR48182">
    <property type="entry name" value="PROTEIN SERAC1"/>
    <property type="match status" value="1"/>
</dbReference>
<organism evidence="7 8">
    <name type="scientific">Zopfia rhizophila CBS 207.26</name>
    <dbReference type="NCBI Taxonomy" id="1314779"/>
    <lineage>
        <taxon>Eukaryota</taxon>
        <taxon>Fungi</taxon>
        <taxon>Dikarya</taxon>
        <taxon>Ascomycota</taxon>
        <taxon>Pezizomycotina</taxon>
        <taxon>Dothideomycetes</taxon>
        <taxon>Dothideomycetes incertae sedis</taxon>
        <taxon>Zopfiaceae</taxon>
        <taxon>Zopfia</taxon>
    </lineage>
</organism>
<protein>
    <recommendedName>
        <fullName evidence="9">DUF676 domain-containing protein</fullName>
    </recommendedName>
</protein>
<feature type="non-terminal residue" evidence="7">
    <location>
        <position position="1"/>
    </location>
</feature>
<evidence type="ECO:0000256" key="1">
    <source>
        <dbReference type="ARBA" id="ARBA00004173"/>
    </source>
</evidence>
<reference evidence="7" key="1">
    <citation type="journal article" date="2020" name="Stud. Mycol.">
        <title>101 Dothideomycetes genomes: a test case for predicting lifestyles and emergence of pathogens.</title>
        <authorList>
            <person name="Haridas S."/>
            <person name="Albert R."/>
            <person name="Binder M."/>
            <person name="Bloem J."/>
            <person name="Labutti K."/>
            <person name="Salamov A."/>
            <person name="Andreopoulos B."/>
            <person name="Baker S."/>
            <person name="Barry K."/>
            <person name="Bills G."/>
            <person name="Bluhm B."/>
            <person name="Cannon C."/>
            <person name="Castanera R."/>
            <person name="Culley D."/>
            <person name="Daum C."/>
            <person name="Ezra D."/>
            <person name="Gonzalez J."/>
            <person name="Henrissat B."/>
            <person name="Kuo A."/>
            <person name="Liang C."/>
            <person name="Lipzen A."/>
            <person name="Lutzoni F."/>
            <person name="Magnuson J."/>
            <person name="Mondo S."/>
            <person name="Nolan M."/>
            <person name="Ohm R."/>
            <person name="Pangilinan J."/>
            <person name="Park H.-J."/>
            <person name="Ramirez L."/>
            <person name="Alfaro M."/>
            <person name="Sun H."/>
            <person name="Tritt A."/>
            <person name="Yoshinaga Y."/>
            <person name="Zwiers L.-H."/>
            <person name="Turgeon B."/>
            <person name="Goodwin S."/>
            <person name="Spatafora J."/>
            <person name="Crous P."/>
            <person name="Grigoriev I."/>
        </authorList>
    </citation>
    <scope>NUCLEOTIDE SEQUENCE</scope>
    <source>
        <strain evidence="7">CBS 207.26</strain>
    </source>
</reference>
<accession>A0A6A6D7Q2</accession>
<dbReference type="GO" id="GO:0016020">
    <property type="term" value="C:membrane"/>
    <property type="evidence" value="ECO:0007669"/>
    <property type="project" value="UniProtKB-SubCell"/>
</dbReference>
<name>A0A6A6D7Q2_9PEZI</name>
<evidence type="ECO:0000256" key="2">
    <source>
        <dbReference type="ARBA" id="ARBA00004240"/>
    </source>
</evidence>
<dbReference type="PANTHER" id="PTHR48182:SF2">
    <property type="entry name" value="PROTEIN SERAC1"/>
    <property type="match status" value="1"/>
</dbReference>
<dbReference type="Proteomes" id="UP000800200">
    <property type="component" value="Unassembled WGS sequence"/>
</dbReference>
<dbReference type="SUPFAM" id="SSF53474">
    <property type="entry name" value="alpha/beta-Hydrolases"/>
    <property type="match status" value="1"/>
</dbReference>
<keyword evidence="4" id="KW-0256">Endoplasmic reticulum</keyword>